<keyword evidence="8" id="KW-0677">Repeat</keyword>
<dbReference type="PATRIC" id="fig|1236703.3.peg.736"/>
<dbReference type="NCBIfam" id="NF009566">
    <property type="entry name" value="PRK13020.1"/>
    <property type="match status" value="1"/>
</dbReference>
<dbReference type="Gene3D" id="2.40.30.20">
    <property type="match status" value="2"/>
</dbReference>
<evidence type="ECO:0000256" key="9">
    <source>
        <dbReference type="NCBIfam" id="TIGR00187"/>
    </source>
</evidence>
<dbReference type="InterPro" id="IPR001783">
    <property type="entry name" value="Lumazine-bd"/>
</dbReference>
<organism evidence="12 13">
    <name type="scientific">Candidatus Photodesmus katoptron Akat1</name>
    <dbReference type="NCBI Taxonomy" id="1236703"/>
    <lineage>
        <taxon>Bacteria</taxon>
        <taxon>Pseudomonadati</taxon>
        <taxon>Pseudomonadota</taxon>
        <taxon>Gammaproteobacteria</taxon>
        <taxon>Vibrionales</taxon>
        <taxon>Vibrionaceae</taxon>
        <taxon>Candidatus Photodesmus</taxon>
    </lineage>
</organism>
<dbReference type="NCBIfam" id="NF006767">
    <property type="entry name" value="PRK09289.1"/>
    <property type="match status" value="1"/>
</dbReference>
<dbReference type="Proteomes" id="UP000053688">
    <property type="component" value="Unassembled WGS sequence"/>
</dbReference>
<comment type="function">
    <text evidence="2">Catalyzes the dismutation of two molecules of 6,7-dimethyl-8-ribityllumazine, resulting in the formation of riboflavin and 5-amino-6-(D-ribitylamino)uracil.</text>
</comment>
<dbReference type="eggNOG" id="COG0307">
    <property type="taxonomic scope" value="Bacteria"/>
</dbReference>
<dbReference type="GO" id="GO:0005829">
    <property type="term" value="C:cytosol"/>
    <property type="evidence" value="ECO:0007669"/>
    <property type="project" value="TreeGrafter"/>
</dbReference>
<dbReference type="InterPro" id="IPR023366">
    <property type="entry name" value="ATP_synth_asu-like_sf"/>
</dbReference>
<dbReference type="EMBL" id="AMSD01000002">
    <property type="protein sequence ID" value="EPE37413.1"/>
    <property type="molecule type" value="Genomic_DNA"/>
</dbReference>
<evidence type="ECO:0000259" key="11">
    <source>
        <dbReference type="PROSITE" id="PS51177"/>
    </source>
</evidence>
<sequence>MFTGIVQGMAKLVSVEKKKNFRTHTIELLGMMNDGLMVGNSVAHNGCCLTVTHIDGNLVSFDIIETTLRLTNLGELTEGMLVNIERAVKFGDEIGGHCISGHISLTSKIDKLIETENNLTICFTVPLYSVPYVLEKGYIALDGCSLTIGKIEGQCISVHLIPETLKRTLFGKRKVGDRINVEFDSQTQAIVNTVKQLFIEKNSFFKTG</sequence>
<feature type="domain" description="Lumazine-binding" evidence="11">
    <location>
        <begin position="1"/>
        <end position="97"/>
    </location>
</feature>
<dbReference type="RefSeq" id="WP_016504045.1">
    <property type="nucleotide sequence ID" value="NZ_AMSD01000002.1"/>
</dbReference>
<evidence type="ECO:0000256" key="7">
    <source>
        <dbReference type="ARBA" id="ARBA00022679"/>
    </source>
</evidence>
<dbReference type="SUPFAM" id="SSF63380">
    <property type="entry name" value="Riboflavin synthase domain-like"/>
    <property type="match status" value="2"/>
</dbReference>
<evidence type="ECO:0000313" key="13">
    <source>
        <dbReference type="Proteomes" id="UP000053688"/>
    </source>
</evidence>
<feature type="domain" description="Lumazine-binding" evidence="11">
    <location>
        <begin position="98"/>
        <end position="194"/>
    </location>
</feature>
<dbReference type="PANTHER" id="PTHR21098:SF0">
    <property type="entry name" value="RIBOFLAVIN SYNTHASE"/>
    <property type="match status" value="1"/>
</dbReference>
<evidence type="ECO:0000256" key="5">
    <source>
        <dbReference type="ARBA" id="ARBA00013950"/>
    </source>
</evidence>
<dbReference type="EC" id="2.5.1.9" evidence="4 9"/>
<evidence type="ECO:0000256" key="2">
    <source>
        <dbReference type="ARBA" id="ARBA00002803"/>
    </source>
</evidence>
<evidence type="ECO:0000256" key="1">
    <source>
        <dbReference type="ARBA" id="ARBA00000968"/>
    </source>
</evidence>
<feature type="repeat" description="Lumazine-binding" evidence="10">
    <location>
        <begin position="98"/>
        <end position="194"/>
    </location>
</feature>
<evidence type="ECO:0000256" key="10">
    <source>
        <dbReference type="PROSITE-ProRule" id="PRU00524"/>
    </source>
</evidence>
<dbReference type="InterPro" id="IPR017938">
    <property type="entry name" value="Riboflavin_synthase-like_b-brl"/>
</dbReference>
<keyword evidence="7" id="KW-0808">Transferase</keyword>
<evidence type="ECO:0000313" key="12">
    <source>
        <dbReference type="EMBL" id="EPE37413.1"/>
    </source>
</evidence>
<accession>S3EGX2</accession>
<comment type="pathway">
    <text evidence="3">Cofactor biosynthesis; riboflavin biosynthesis; riboflavin from 2-hydroxy-3-oxobutyl phosphate and 5-amino-6-(D-ribitylamino)uracil: step 2/2.</text>
</comment>
<keyword evidence="13" id="KW-1185">Reference proteome</keyword>
<dbReference type="GO" id="GO:0004746">
    <property type="term" value="F:riboflavin synthase activity"/>
    <property type="evidence" value="ECO:0007669"/>
    <property type="project" value="UniProtKB-UniRule"/>
</dbReference>
<reference evidence="12 13" key="1">
    <citation type="journal article" date="2014" name="Environ. Microbiol.">
        <title>Genomic signatures of obligate host dependence in the luminous bacterial symbiont of a vertebrate.</title>
        <authorList>
            <person name="Hendry T.A."/>
            <person name="de Wet J.R."/>
            <person name="Dunlap P.V."/>
        </authorList>
    </citation>
    <scope>NUCLEOTIDE SEQUENCE [LARGE SCALE GENOMIC DNA]</scope>
    <source>
        <strain evidence="12 13">Akat1</strain>
    </source>
</reference>
<keyword evidence="6" id="KW-0686">Riboflavin biosynthesis</keyword>
<name>S3EGX2_9GAMM</name>
<dbReference type="AlphaFoldDB" id="S3EGX2"/>
<dbReference type="PROSITE" id="PS51177">
    <property type="entry name" value="LUMAZINE_BIND"/>
    <property type="match status" value="2"/>
</dbReference>
<dbReference type="PIRSF" id="PIRSF000498">
    <property type="entry name" value="Riboflavin_syn_A"/>
    <property type="match status" value="1"/>
</dbReference>
<evidence type="ECO:0000256" key="3">
    <source>
        <dbReference type="ARBA" id="ARBA00004887"/>
    </source>
</evidence>
<evidence type="ECO:0000256" key="4">
    <source>
        <dbReference type="ARBA" id="ARBA00012827"/>
    </source>
</evidence>
<comment type="caution">
    <text evidence="12">The sequence shown here is derived from an EMBL/GenBank/DDBJ whole genome shotgun (WGS) entry which is preliminary data.</text>
</comment>
<dbReference type="PANTHER" id="PTHR21098">
    <property type="entry name" value="RIBOFLAVIN SYNTHASE ALPHA CHAIN"/>
    <property type="match status" value="1"/>
</dbReference>
<dbReference type="NCBIfam" id="TIGR00187">
    <property type="entry name" value="ribE"/>
    <property type="match status" value="1"/>
</dbReference>
<dbReference type="GO" id="GO:0009231">
    <property type="term" value="P:riboflavin biosynthetic process"/>
    <property type="evidence" value="ECO:0007669"/>
    <property type="project" value="UniProtKB-KW"/>
</dbReference>
<proteinExistence type="predicted"/>
<gene>
    <name evidence="12" type="primary">ribE</name>
    <name evidence="12" type="ORF">O1U_0713</name>
</gene>
<dbReference type="InterPro" id="IPR026017">
    <property type="entry name" value="Lumazine-bd_dom"/>
</dbReference>
<protein>
    <recommendedName>
        <fullName evidence="5 9">Riboflavin synthase</fullName>
        <ecNumber evidence="4 9">2.5.1.9</ecNumber>
    </recommendedName>
</protein>
<evidence type="ECO:0000256" key="8">
    <source>
        <dbReference type="ARBA" id="ARBA00022737"/>
    </source>
</evidence>
<dbReference type="FunFam" id="2.40.30.20:FF:000003">
    <property type="entry name" value="Riboflavin synthase, alpha subunit"/>
    <property type="match status" value="1"/>
</dbReference>
<comment type="catalytic activity">
    <reaction evidence="1">
        <text>2 6,7-dimethyl-8-(1-D-ribityl)lumazine + H(+) = 5-amino-6-(D-ribitylamino)uracil + riboflavin</text>
        <dbReference type="Rhea" id="RHEA:20772"/>
        <dbReference type="ChEBI" id="CHEBI:15378"/>
        <dbReference type="ChEBI" id="CHEBI:15934"/>
        <dbReference type="ChEBI" id="CHEBI:57986"/>
        <dbReference type="ChEBI" id="CHEBI:58201"/>
        <dbReference type="EC" id="2.5.1.9"/>
    </reaction>
</comment>
<dbReference type="STRING" id="28176.CF66_0168"/>
<dbReference type="Pfam" id="PF00677">
    <property type="entry name" value="Lum_binding"/>
    <property type="match status" value="2"/>
</dbReference>
<dbReference type="CDD" id="cd00402">
    <property type="entry name" value="Riboflavin_synthase_like"/>
    <property type="match status" value="1"/>
</dbReference>
<feature type="repeat" description="Lumazine-binding" evidence="10">
    <location>
        <begin position="1"/>
        <end position="97"/>
    </location>
</feature>
<evidence type="ECO:0000256" key="6">
    <source>
        <dbReference type="ARBA" id="ARBA00022619"/>
    </source>
</evidence>